<sequence>MCKRLGESLLAPSDELKYLRRIARILENICSENRRKSPEKRPWTGRSIHLAKASLSHANQIAASFSHALRSDEGGFWLSETQTDRLIEWHHKVSRWKLRNAEALEILGDIDHESVGEDYHWDFPYAEAFTFLLGSIEYQHLLITIRTTLLLTSKDGTLCEKINLSILSILGEQAVQSTTLIPICAATFEVVWDPLEFMLGQEYEKGSSQELKEVIKLTRGAVNAQAMPCGGY</sequence>
<keyword evidence="2" id="KW-1185">Reference proteome</keyword>
<accession>A0A1E1MBM3</accession>
<reference evidence="2" key="1">
    <citation type="submission" date="2016-03" db="EMBL/GenBank/DDBJ databases">
        <authorList>
            <person name="Guldener U."/>
        </authorList>
    </citation>
    <scope>NUCLEOTIDE SEQUENCE [LARGE SCALE GENOMIC DNA]</scope>
</reference>
<dbReference type="EMBL" id="FJVC01000247">
    <property type="protein sequence ID" value="CZT46483.1"/>
    <property type="molecule type" value="Genomic_DNA"/>
</dbReference>
<dbReference type="Proteomes" id="UP000177625">
    <property type="component" value="Unassembled WGS sequence"/>
</dbReference>
<protein>
    <submittedName>
        <fullName evidence="1">Uncharacterized protein</fullName>
    </submittedName>
</protein>
<dbReference type="AlphaFoldDB" id="A0A1E1MBM3"/>
<gene>
    <name evidence="1" type="ORF">RSE6_06913</name>
</gene>
<proteinExistence type="predicted"/>
<organism evidence="1 2">
    <name type="scientific">Rhynchosporium secalis</name>
    <name type="common">Barley scald fungus</name>
    <dbReference type="NCBI Taxonomy" id="38038"/>
    <lineage>
        <taxon>Eukaryota</taxon>
        <taxon>Fungi</taxon>
        <taxon>Dikarya</taxon>
        <taxon>Ascomycota</taxon>
        <taxon>Pezizomycotina</taxon>
        <taxon>Leotiomycetes</taxon>
        <taxon>Helotiales</taxon>
        <taxon>Ploettnerulaceae</taxon>
        <taxon>Rhynchosporium</taxon>
    </lineage>
</organism>
<evidence type="ECO:0000313" key="2">
    <source>
        <dbReference type="Proteomes" id="UP000177625"/>
    </source>
</evidence>
<evidence type="ECO:0000313" key="1">
    <source>
        <dbReference type="EMBL" id="CZT46483.1"/>
    </source>
</evidence>
<name>A0A1E1MBM3_RHYSE</name>